<dbReference type="EMBL" id="VBAI01000265">
    <property type="protein sequence ID" value="TMJ07459.1"/>
    <property type="molecule type" value="Genomic_DNA"/>
</dbReference>
<evidence type="ECO:0000256" key="2">
    <source>
        <dbReference type="ARBA" id="ARBA00022723"/>
    </source>
</evidence>
<dbReference type="SUPFAM" id="SSF53187">
    <property type="entry name" value="Zn-dependent exopeptidases"/>
    <property type="match status" value="1"/>
</dbReference>
<protein>
    <recommendedName>
        <fullName evidence="5">Succinylglutamate desuccinylase/Aspartoacylase catalytic domain-containing protein</fullName>
    </recommendedName>
</protein>
<evidence type="ECO:0000256" key="4">
    <source>
        <dbReference type="ARBA" id="ARBA00022833"/>
    </source>
</evidence>
<evidence type="ECO:0000313" key="6">
    <source>
        <dbReference type="EMBL" id="TMJ07459.1"/>
    </source>
</evidence>
<evidence type="ECO:0000256" key="1">
    <source>
        <dbReference type="ARBA" id="ARBA00001947"/>
    </source>
</evidence>
<evidence type="ECO:0000313" key="7">
    <source>
        <dbReference type="Proteomes" id="UP000315217"/>
    </source>
</evidence>
<dbReference type="Pfam" id="PF24827">
    <property type="entry name" value="AstE_AspA_cat"/>
    <property type="match status" value="1"/>
</dbReference>
<dbReference type="PANTHER" id="PTHR37326">
    <property type="entry name" value="BLL3975 PROTEIN"/>
    <property type="match status" value="1"/>
</dbReference>
<accession>A0A537LHF5</accession>
<comment type="cofactor">
    <cofactor evidence="1">
        <name>Zn(2+)</name>
        <dbReference type="ChEBI" id="CHEBI:29105"/>
    </cofactor>
</comment>
<evidence type="ECO:0000259" key="5">
    <source>
        <dbReference type="Pfam" id="PF24827"/>
    </source>
</evidence>
<dbReference type="AlphaFoldDB" id="A0A537LHF5"/>
<dbReference type="GO" id="GO:0016788">
    <property type="term" value="F:hydrolase activity, acting on ester bonds"/>
    <property type="evidence" value="ECO:0007669"/>
    <property type="project" value="InterPro"/>
</dbReference>
<dbReference type="InterPro" id="IPR053138">
    <property type="entry name" value="N-alpha-Ac-DABA_deacetylase"/>
</dbReference>
<keyword evidence="3" id="KW-0378">Hydrolase</keyword>
<gene>
    <name evidence="6" type="ORF">E6G98_13555</name>
</gene>
<dbReference type="Gene3D" id="3.40.630.10">
    <property type="entry name" value="Zn peptidases"/>
    <property type="match status" value="1"/>
</dbReference>
<organism evidence="6 7">
    <name type="scientific">Candidatus Segetimicrobium genomatis</name>
    <dbReference type="NCBI Taxonomy" id="2569760"/>
    <lineage>
        <taxon>Bacteria</taxon>
        <taxon>Bacillati</taxon>
        <taxon>Candidatus Sysuimicrobiota</taxon>
        <taxon>Candidatus Sysuimicrobiia</taxon>
        <taxon>Candidatus Sysuimicrobiales</taxon>
        <taxon>Candidatus Segetimicrobiaceae</taxon>
        <taxon>Candidatus Segetimicrobium</taxon>
    </lineage>
</organism>
<reference evidence="6 7" key="1">
    <citation type="journal article" date="2019" name="Nat. Microbiol.">
        <title>Mediterranean grassland soil C-N compound turnover is dependent on rainfall and depth, and is mediated by genomically divergent microorganisms.</title>
        <authorList>
            <person name="Diamond S."/>
            <person name="Andeer P.F."/>
            <person name="Li Z."/>
            <person name="Crits-Christoph A."/>
            <person name="Burstein D."/>
            <person name="Anantharaman K."/>
            <person name="Lane K.R."/>
            <person name="Thomas B.C."/>
            <person name="Pan C."/>
            <person name="Northen T.R."/>
            <person name="Banfield J.F."/>
        </authorList>
    </citation>
    <scope>NUCLEOTIDE SEQUENCE [LARGE SCALE GENOMIC DNA]</scope>
    <source>
        <strain evidence="6">NP_1</strain>
    </source>
</reference>
<dbReference type="PANTHER" id="PTHR37326:SF1">
    <property type="entry name" value="BLL3975 PROTEIN"/>
    <property type="match status" value="1"/>
</dbReference>
<keyword evidence="4" id="KW-0862">Zinc</keyword>
<dbReference type="InterPro" id="IPR055438">
    <property type="entry name" value="AstE_AspA_cat"/>
</dbReference>
<dbReference type="Proteomes" id="UP000315217">
    <property type="component" value="Unassembled WGS sequence"/>
</dbReference>
<name>A0A537LHF5_9BACT</name>
<dbReference type="GO" id="GO:0046872">
    <property type="term" value="F:metal ion binding"/>
    <property type="evidence" value="ECO:0007669"/>
    <property type="project" value="UniProtKB-KW"/>
</dbReference>
<evidence type="ECO:0000256" key="3">
    <source>
        <dbReference type="ARBA" id="ARBA00022801"/>
    </source>
</evidence>
<comment type="caution">
    <text evidence="6">The sequence shown here is derived from an EMBL/GenBank/DDBJ whole genome shotgun (WGS) entry which is preliminary data.</text>
</comment>
<sequence>MSHHPDPHRFSQERSVKGDIVRIRDVEAKRGTTQRGFVRVGETPVGPIQFPIVIIQGTKPGPTLCLTAGVHAAEYPGIAAVTQVTRSVRAEDLTGTIIAVPVVNQPMFQARAGFLSPIDGLNLNRTFPGNPTGSISEILAHVLLNEVVVLADYHID</sequence>
<feature type="non-terminal residue" evidence="6">
    <location>
        <position position="156"/>
    </location>
</feature>
<feature type="domain" description="Succinylglutamate desuccinylase/Aspartoacylase catalytic" evidence="5">
    <location>
        <begin position="60"/>
        <end position="156"/>
    </location>
</feature>
<keyword evidence="2" id="KW-0479">Metal-binding</keyword>
<proteinExistence type="predicted"/>